<reference evidence="2 3" key="1">
    <citation type="journal article" date="2019" name="Int. J. Syst. Evol. Microbiol.">
        <title>The Global Catalogue of Microorganisms (GCM) 10K type strain sequencing project: providing services to taxonomists for standard genome sequencing and annotation.</title>
        <authorList>
            <consortium name="The Broad Institute Genomics Platform"/>
            <consortium name="The Broad Institute Genome Sequencing Center for Infectious Disease"/>
            <person name="Wu L."/>
            <person name="Ma J."/>
        </authorList>
    </citation>
    <scope>NUCLEOTIDE SEQUENCE [LARGE SCALE GENOMIC DNA]</scope>
    <source>
        <strain evidence="2 3">GX26</strain>
    </source>
</reference>
<evidence type="ECO:0000313" key="2">
    <source>
        <dbReference type="EMBL" id="MFC6951666.1"/>
    </source>
</evidence>
<dbReference type="InterPro" id="IPR043899">
    <property type="entry name" value="DUF5789"/>
</dbReference>
<organism evidence="2 3">
    <name type="scientific">Halorubellus litoreus</name>
    <dbReference type="NCBI Taxonomy" id="755308"/>
    <lineage>
        <taxon>Archaea</taxon>
        <taxon>Methanobacteriati</taxon>
        <taxon>Methanobacteriota</taxon>
        <taxon>Stenosarchaea group</taxon>
        <taxon>Halobacteria</taxon>
        <taxon>Halobacteriales</taxon>
        <taxon>Halorubellaceae</taxon>
        <taxon>Halorubellus</taxon>
    </lineage>
</organism>
<accession>A0ABD5V9F2</accession>
<proteinExistence type="predicted"/>
<sequence>MADDEEAEDEPAVELGSGASVEGAPVARVASRLKYPQQKSRVLELEGDSEIRTPEGPRTLADVLEEDDTTYFDTRQSFVDAVQGVVGDGPVATE</sequence>
<feature type="compositionally biased region" description="Acidic residues" evidence="1">
    <location>
        <begin position="1"/>
        <end position="12"/>
    </location>
</feature>
<keyword evidence="3" id="KW-1185">Reference proteome</keyword>
<protein>
    <submittedName>
        <fullName evidence="2">DUF5789 family protein</fullName>
    </submittedName>
</protein>
<gene>
    <name evidence="2" type="ORF">ACFQGB_02205</name>
</gene>
<dbReference type="Pfam" id="PF19102">
    <property type="entry name" value="DUF5789"/>
    <property type="match status" value="1"/>
</dbReference>
<feature type="region of interest" description="Disordered" evidence="1">
    <location>
        <begin position="1"/>
        <end position="20"/>
    </location>
</feature>
<name>A0ABD5V9F2_9EURY</name>
<dbReference type="AlphaFoldDB" id="A0ABD5V9F2"/>
<evidence type="ECO:0000313" key="3">
    <source>
        <dbReference type="Proteomes" id="UP001596395"/>
    </source>
</evidence>
<dbReference type="EMBL" id="JBHSXN010000001">
    <property type="protein sequence ID" value="MFC6951666.1"/>
    <property type="molecule type" value="Genomic_DNA"/>
</dbReference>
<comment type="caution">
    <text evidence="2">The sequence shown here is derived from an EMBL/GenBank/DDBJ whole genome shotgun (WGS) entry which is preliminary data.</text>
</comment>
<dbReference type="RefSeq" id="WP_336348686.1">
    <property type="nucleotide sequence ID" value="NZ_JAZAQL010000001.1"/>
</dbReference>
<evidence type="ECO:0000256" key="1">
    <source>
        <dbReference type="SAM" id="MobiDB-lite"/>
    </source>
</evidence>
<dbReference type="Proteomes" id="UP001596395">
    <property type="component" value="Unassembled WGS sequence"/>
</dbReference>